<comment type="caution">
    <text evidence="2">The sequence shown here is derived from an EMBL/GenBank/DDBJ whole genome shotgun (WGS) entry which is preliminary data.</text>
</comment>
<evidence type="ECO:0000313" key="3">
    <source>
        <dbReference type="Proteomes" id="UP000562395"/>
    </source>
</evidence>
<dbReference type="Proteomes" id="UP000562395">
    <property type="component" value="Unassembled WGS sequence"/>
</dbReference>
<feature type="transmembrane region" description="Helical" evidence="1">
    <location>
        <begin position="6"/>
        <end position="23"/>
    </location>
</feature>
<evidence type="ECO:0000256" key="1">
    <source>
        <dbReference type="SAM" id="Phobius"/>
    </source>
</evidence>
<evidence type="ECO:0000313" key="2">
    <source>
        <dbReference type="EMBL" id="MBB3861192.1"/>
    </source>
</evidence>
<protein>
    <submittedName>
        <fullName evidence="2">Uncharacterized protein</fullName>
    </submittedName>
</protein>
<organism evidence="2 3">
    <name type="scientific">Novosphingobium hassiacum</name>
    <dbReference type="NCBI Taxonomy" id="173676"/>
    <lineage>
        <taxon>Bacteria</taxon>
        <taxon>Pseudomonadati</taxon>
        <taxon>Pseudomonadota</taxon>
        <taxon>Alphaproteobacteria</taxon>
        <taxon>Sphingomonadales</taxon>
        <taxon>Sphingomonadaceae</taxon>
        <taxon>Novosphingobium</taxon>
    </lineage>
</organism>
<feature type="transmembrane region" description="Helical" evidence="1">
    <location>
        <begin position="35"/>
        <end position="54"/>
    </location>
</feature>
<dbReference type="AlphaFoldDB" id="A0A7W5ZXP4"/>
<keyword evidence="1" id="KW-0472">Membrane</keyword>
<name>A0A7W5ZXP4_9SPHN</name>
<sequence length="56" mass="5860">MTGDDIVRIIGIAMALVLVVANLRGQRIGLSEGLGAAALWGFLFIAAALVFSMLGW</sequence>
<accession>A0A7W5ZXP4</accession>
<keyword evidence="3" id="KW-1185">Reference proteome</keyword>
<dbReference type="EMBL" id="JACICY010000005">
    <property type="protein sequence ID" value="MBB3861192.1"/>
    <property type="molecule type" value="Genomic_DNA"/>
</dbReference>
<reference evidence="2 3" key="1">
    <citation type="submission" date="2020-08" db="EMBL/GenBank/DDBJ databases">
        <title>Genomic Encyclopedia of Type Strains, Phase IV (KMG-IV): sequencing the most valuable type-strain genomes for metagenomic binning, comparative biology and taxonomic classification.</title>
        <authorList>
            <person name="Goeker M."/>
        </authorList>
    </citation>
    <scope>NUCLEOTIDE SEQUENCE [LARGE SCALE GENOMIC DNA]</scope>
    <source>
        <strain evidence="2 3">DSM 14552</strain>
    </source>
</reference>
<dbReference type="RefSeq" id="WP_183613571.1">
    <property type="nucleotide sequence ID" value="NZ_JACICY010000005.1"/>
</dbReference>
<gene>
    <name evidence="2" type="ORF">GGQ88_002464</name>
</gene>
<proteinExistence type="predicted"/>
<keyword evidence="1" id="KW-1133">Transmembrane helix</keyword>
<keyword evidence="1" id="KW-0812">Transmembrane</keyword>